<proteinExistence type="predicted"/>
<dbReference type="STRING" id="570156.AOG27_02475"/>
<name>A0A0P7DTJ3_9GAMM</name>
<dbReference type="Proteomes" id="UP000050378">
    <property type="component" value="Unassembled WGS sequence"/>
</dbReference>
<comment type="caution">
    <text evidence="2">The sequence shown here is derived from an EMBL/GenBank/DDBJ whole genome shotgun (WGS) entry which is preliminary data.</text>
</comment>
<evidence type="ECO:0000313" key="3">
    <source>
        <dbReference type="Proteomes" id="UP000050378"/>
    </source>
</evidence>
<accession>A0A0P7DTJ3</accession>
<sequence>MLRFFSVIILLFTVFFSAQSMAMPDTQSHFSATKLFQVELTKTPVISQTHTAEHPKPDEPSGFDTLMPRLTASNSSLFLYHSQVDPDYELLIEFFAEDWGKEHFLAPPGAVRVIPWFALATQRKSRISGWKDANLLYKANTTYHS</sequence>
<reference evidence="2 3" key="1">
    <citation type="submission" date="2015-09" db="EMBL/GenBank/DDBJ databases">
        <title>Draft Genome Sequence of Pseudoalteromonas lipolytica UCD-48B.</title>
        <authorList>
            <person name="Krusor M."/>
            <person name="Coil D.A."/>
            <person name="Lang J.M."/>
            <person name="Eisen J.A."/>
            <person name="Alexiev A."/>
        </authorList>
    </citation>
    <scope>NUCLEOTIDE SEQUENCE [LARGE SCALE GENOMIC DNA]</scope>
    <source>
        <strain evidence="2 3">UCD-48B</strain>
    </source>
</reference>
<dbReference type="AlphaFoldDB" id="A0A0P7DTJ3"/>
<organism evidence="2 3">
    <name type="scientific">Pseudoalteromonas lipolytica</name>
    <dbReference type="NCBI Taxonomy" id="570156"/>
    <lineage>
        <taxon>Bacteria</taxon>
        <taxon>Pseudomonadati</taxon>
        <taxon>Pseudomonadota</taxon>
        <taxon>Gammaproteobacteria</taxon>
        <taxon>Alteromonadales</taxon>
        <taxon>Pseudoalteromonadaceae</taxon>
        <taxon>Pseudoalteromonas</taxon>
    </lineage>
</organism>
<dbReference type="EMBL" id="LJTC01000002">
    <property type="protein sequence ID" value="KPM84679.1"/>
    <property type="molecule type" value="Genomic_DNA"/>
</dbReference>
<evidence type="ECO:0000313" key="2">
    <source>
        <dbReference type="EMBL" id="KPM84679.1"/>
    </source>
</evidence>
<dbReference type="PATRIC" id="fig|570156.3.peg.488"/>
<feature type="signal peptide" evidence="1">
    <location>
        <begin position="1"/>
        <end position="22"/>
    </location>
</feature>
<gene>
    <name evidence="2" type="ORF">AOG27_02475</name>
</gene>
<keyword evidence="1" id="KW-0732">Signal</keyword>
<feature type="chain" id="PRO_5006138048" evidence="1">
    <location>
        <begin position="23"/>
        <end position="145"/>
    </location>
</feature>
<protein>
    <submittedName>
        <fullName evidence="2">Uncharacterized protein</fullName>
    </submittedName>
</protein>
<evidence type="ECO:0000256" key="1">
    <source>
        <dbReference type="SAM" id="SignalP"/>
    </source>
</evidence>